<dbReference type="InterPro" id="IPR011711">
    <property type="entry name" value="GntR_C"/>
</dbReference>
<dbReference type="SMART" id="SM00895">
    <property type="entry name" value="FCD"/>
    <property type="match status" value="1"/>
</dbReference>
<dbReference type="EMBL" id="PENI01000053">
    <property type="protein sequence ID" value="RMB79809.1"/>
    <property type="molecule type" value="Genomic_DNA"/>
</dbReference>
<name>A0A3M0I155_9ACTN</name>
<evidence type="ECO:0000256" key="2">
    <source>
        <dbReference type="ARBA" id="ARBA00023125"/>
    </source>
</evidence>
<dbReference type="Pfam" id="PF00392">
    <property type="entry name" value="GntR"/>
    <property type="match status" value="1"/>
</dbReference>
<organism evidence="5 6">
    <name type="scientific">Streptomyces shenzhenensis</name>
    <dbReference type="NCBI Taxonomy" id="943815"/>
    <lineage>
        <taxon>Bacteria</taxon>
        <taxon>Bacillati</taxon>
        <taxon>Actinomycetota</taxon>
        <taxon>Actinomycetes</taxon>
        <taxon>Kitasatosporales</taxon>
        <taxon>Streptomycetaceae</taxon>
        <taxon>Streptomyces</taxon>
    </lineage>
</organism>
<accession>A0A3M0I155</accession>
<dbReference type="InterPro" id="IPR036388">
    <property type="entry name" value="WH-like_DNA-bd_sf"/>
</dbReference>
<dbReference type="SUPFAM" id="SSF46785">
    <property type="entry name" value="Winged helix' DNA-binding domain"/>
    <property type="match status" value="1"/>
</dbReference>
<dbReference type="GO" id="GO:0003677">
    <property type="term" value="F:DNA binding"/>
    <property type="evidence" value="ECO:0007669"/>
    <property type="project" value="UniProtKB-KW"/>
</dbReference>
<dbReference type="InterPro" id="IPR036390">
    <property type="entry name" value="WH_DNA-bd_sf"/>
</dbReference>
<dbReference type="Gene3D" id="1.10.10.10">
    <property type="entry name" value="Winged helix-like DNA-binding domain superfamily/Winged helix DNA-binding domain"/>
    <property type="match status" value="1"/>
</dbReference>
<dbReference type="InterPro" id="IPR008920">
    <property type="entry name" value="TF_FadR/GntR_C"/>
</dbReference>
<proteinExistence type="predicted"/>
<evidence type="ECO:0000313" key="5">
    <source>
        <dbReference type="EMBL" id="RMB79809.1"/>
    </source>
</evidence>
<keyword evidence="3" id="KW-0804">Transcription</keyword>
<feature type="domain" description="HTH gntR-type" evidence="4">
    <location>
        <begin position="8"/>
        <end position="75"/>
    </location>
</feature>
<comment type="caution">
    <text evidence="5">The sequence shown here is derived from an EMBL/GenBank/DDBJ whole genome shotgun (WGS) entry which is preliminary data.</text>
</comment>
<dbReference type="RefSeq" id="WP_121895368.1">
    <property type="nucleotide sequence ID" value="NZ_PENI01000053.1"/>
</dbReference>
<keyword evidence="6" id="KW-1185">Reference proteome</keyword>
<keyword evidence="1" id="KW-0805">Transcription regulation</keyword>
<dbReference type="GO" id="GO:0003700">
    <property type="term" value="F:DNA-binding transcription factor activity"/>
    <property type="evidence" value="ECO:0007669"/>
    <property type="project" value="InterPro"/>
</dbReference>
<gene>
    <name evidence="5" type="ORF">CTZ28_43690</name>
</gene>
<dbReference type="PROSITE" id="PS50949">
    <property type="entry name" value="HTH_GNTR"/>
    <property type="match status" value="1"/>
</dbReference>
<dbReference type="PANTHER" id="PTHR43537">
    <property type="entry name" value="TRANSCRIPTIONAL REGULATOR, GNTR FAMILY"/>
    <property type="match status" value="1"/>
</dbReference>
<keyword evidence="2" id="KW-0238">DNA-binding</keyword>
<dbReference type="InterPro" id="IPR000524">
    <property type="entry name" value="Tscrpt_reg_HTH_GntR"/>
</dbReference>
<dbReference type="AlphaFoldDB" id="A0A3M0I155"/>
<dbReference type="Gene3D" id="1.20.120.530">
    <property type="entry name" value="GntR ligand-binding domain-like"/>
    <property type="match status" value="1"/>
</dbReference>
<evidence type="ECO:0000256" key="1">
    <source>
        <dbReference type="ARBA" id="ARBA00023015"/>
    </source>
</evidence>
<evidence type="ECO:0000259" key="4">
    <source>
        <dbReference type="PROSITE" id="PS50949"/>
    </source>
</evidence>
<dbReference type="OrthoDB" id="5182935at2"/>
<dbReference type="PANTHER" id="PTHR43537:SF24">
    <property type="entry name" value="GLUCONATE OPERON TRANSCRIPTIONAL REPRESSOR"/>
    <property type="match status" value="1"/>
</dbReference>
<dbReference type="Proteomes" id="UP000270471">
    <property type="component" value="Unassembled WGS sequence"/>
</dbReference>
<dbReference type="SUPFAM" id="SSF48008">
    <property type="entry name" value="GntR ligand-binding domain-like"/>
    <property type="match status" value="1"/>
</dbReference>
<evidence type="ECO:0000256" key="3">
    <source>
        <dbReference type="ARBA" id="ARBA00023163"/>
    </source>
</evidence>
<reference evidence="5 6" key="1">
    <citation type="submission" date="2017-11" db="EMBL/GenBank/DDBJ databases">
        <title>Draft genome of actinobacteria isolated from guarana (Paullinia cupana (Mart.) Ducke.</title>
        <authorList>
            <person name="Siqueira K.A."/>
            <person name="Liotti R.G."/>
            <person name="Mendes T.A.O."/>
            <person name="Soares M.A."/>
        </authorList>
    </citation>
    <scope>NUCLEOTIDE SEQUENCE [LARGE SCALE GENOMIC DNA]</scope>
    <source>
        <strain evidence="5 6">193</strain>
    </source>
</reference>
<evidence type="ECO:0000313" key="6">
    <source>
        <dbReference type="Proteomes" id="UP000270471"/>
    </source>
</evidence>
<protein>
    <submittedName>
        <fullName evidence="5">GntR family transcriptional regulator</fullName>
    </submittedName>
</protein>
<dbReference type="SMART" id="SM00345">
    <property type="entry name" value="HTH_GNTR"/>
    <property type="match status" value="1"/>
</dbReference>
<sequence>MAGPNQFLSKSDLAYAELRGQILSGSLAAGSRLAQYDLAESLNMSITPLREAIRRLSSEGLVTVETHRDVRVSAMNSDEARQLFEVRLSLDPTAAELAAARRTDADIAAMRAAVGSLLPVTRQWGEEALTAHRTFHQTVYRASHNDVLIRLLDDLWDKSDRYRRLGLELPPGDEPRTRDLEEHHRLVELIVNREADRAARLMRDHISHSLTASAISALEDREGRQDPDA</sequence>
<dbReference type="Pfam" id="PF07729">
    <property type="entry name" value="FCD"/>
    <property type="match status" value="1"/>
</dbReference>